<dbReference type="Gene3D" id="3.30.470.20">
    <property type="entry name" value="ATP-grasp fold, B domain"/>
    <property type="match status" value="1"/>
</dbReference>
<dbReference type="Pfam" id="PF12776">
    <property type="entry name" value="Myb_DNA-bind_3"/>
    <property type="match status" value="1"/>
</dbReference>
<evidence type="ECO:0000256" key="4">
    <source>
        <dbReference type="ARBA" id="ARBA00022741"/>
    </source>
</evidence>
<proteinExistence type="predicted"/>
<dbReference type="InterPro" id="IPR024752">
    <property type="entry name" value="Myb/SANT-like_dom"/>
</dbReference>
<dbReference type="InterPro" id="IPR018236">
    <property type="entry name" value="SAICAR_synthetase_CS"/>
</dbReference>
<dbReference type="InterPro" id="IPR028923">
    <property type="entry name" value="SAICAR_synt/ADE2_N"/>
</dbReference>
<evidence type="ECO:0000256" key="2">
    <source>
        <dbReference type="ARBA" id="ARBA00012217"/>
    </source>
</evidence>
<dbReference type="UniPathway" id="UPA00074">
    <property type="reaction ID" value="UER00131"/>
</dbReference>
<dbReference type="PANTHER" id="PTHR31704">
    <property type="entry name" value="MYB/SANT-LIKE DNA-BINDING DOMAIN PROTEIN-RELATED"/>
    <property type="match status" value="1"/>
</dbReference>
<evidence type="ECO:0000259" key="7">
    <source>
        <dbReference type="Pfam" id="PF01259"/>
    </source>
</evidence>
<dbReference type="GO" id="GO:0005524">
    <property type="term" value="F:ATP binding"/>
    <property type="evidence" value="ECO:0007669"/>
    <property type="project" value="UniProtKB-KW"/>
</dbReference>
<evidence type="ECO:0000256" key="6">
    <source>
        <dbReference type="ARBA" id="ARBA00022840"/>
    </source>
</evidence>
<organism evidence="9">
    <name type="scientific">Brassica napus</name>
    <name type="common">Rape</name>
    <dbReference type="NCBI Taxonomy" id="3708"/>
    <lineage>
        <taxon>Eukaryota</taxon>
        <taxon>Viridiplantae</taxon>
        <taxon>Streptophyta</taxon>
        <taxon>Embryophyta</taxon>
        <taxon>Tracheophyta</taxon>
        <taxon>Spermatophyta</taxon>
        <taxon>Magnoliopsida</taxon>
        <taxon>eudicotyledons</taxon>
        <taxon>Gunneridae</taxon>
        <taxon>Pentapetalae</taxon>
        <taxon>rosids</taxon>
        <taxon>malvids</taxon>
        <taxon>Brassicales</taxon>
        <taxon>Brassicaceae</taxon>
        <taxon>Brassiceae</taxon>
        <taxon>Brassica</taxon>
    </lineage>
</organism>
<evidence type="ECO:0000256" key="1">
    <source>
        <dbReference type="ARBA" id="ARBA00004672"/>
    </source>
</evidence>
<evidence type="ECO:0000256" key="3">
    <source>
        <dbReference type="ARBA" id="ARBA00022598"/>
    </source>
</evidence>
<dbReference type="PROSITE" id="PS01058">
    <property type="entry name" value="SAICAR_SYNTHETASE_2"/>
    <property type="match status" value="1"/>
</dbReference>
<comment type="pathway">
    <text evidence="1">Purine metabolism; IMP biosynthesis via de novo pathway; 5-amino-1-(5-phospho-D-ribosyl)imidazole-4-carboxamide from 5-amino-1-(5-phospho-D-ribosyl)imidazole-4-carboxylate: step 1/2.</text>
</comment>
<keyword evidence="4" id="KW-0547">Nucleotide-binding</keyword>
<evidence type="ECO:0000256" key="5">
    <source>
        <dbReference type="ARBA" id="ARBA00022755"/>
    </source>
</evidence>
<dbReference type="Proteomes" id="UP001295469">
    <property type="component" value="Chromosome C05"/>
</dbReference>
<reference evidence="9" key="1">
    <citation type="submission" date="2021-01" db="EMBL/GenBank/DDBJ databases">
        <authorList>
            <consortium name="Genoscope - CEA"/>
            <person name="William W."/>
        </authorList>
    </citation>
    <scope>NUCLEOTIDE SEQUENCE</scope>
</reference>
<protein>
    <recommendedName>
        <fullName evidence="2">phosphoribosylaminoimidazolesuccinocarboxamide synthase</fullName>
        <ecNumber evidence="2">6.3.2.6</ecNumber>
    </recommendedName>
</protein>
<dbReference type="GO" id="GO:0006189">
    <property type="term" value="P:'de novo' IMP biosynthetic process"/>
    <property type="evidence" value="ECO:0007669"/>
    <property type="project" value="UniProtKB-UniPathway"/>
</dbReference>
<dbReference type="AlphaFoldDB" id="A0A816L3M3"/>
<keyword evidence="3" id="KW-0436">Ligase</keyword>
<dbReference type="GO" id="GO:0004639">
    <property type="term" value="F:phosphoribosylaminoimidazolesuccinocarboxamide synthase activity"/>
    <property type="evidence" value="ECO:0007669"/>
    <property type="project" value="UniProtKB-EC"/>
</dbReference>
<keyword evidence="6" id="KW-0067">ATP-binding</keyword>
<evidence type="ECO:0000259" key="8">
    <source>
        <dbReference type="Pfam" id="PF12776"/>
    </source>
</evidence>
<feature type="domain" description="Myb/SANT-like" evidence="8">
    <location>
        <begin position="113"/>
        <end position="205"/>
    </location>
</feature>
<name>A0A816L3M3_BRANA</name>
<dbReference type="PANTHER" id="PTHR31704:SF54">
    <property type="entry name" value="MYB_SANT-LIKE DOMAIN-CONTAINING PROTEIN"/>
    <property type="match status" value="1"/>
</dbReference>
<keyword evidence="5" id="KW-0658">Purine biosynthesis</keyword>
<dbReference type="Pfam" id="PF01259">
    <property type="entry name" value="SAICAR_synt"/>
    <property type="match status" value="1"/>
</dbReference>
<accession>A0A816L3M3</accession>
<dbReference type="SUPFAM" id="SSF56104">
    <property type="entry name" value="SAICAR synthase-like"/>
    <property type="match status" value="1"/>
</dbReference>
<sequence>MGSSKVHDDGPSRFCTRCYMRIYRERREFHSFEVDGNPASEASGTLCAAKEHELILVDTKYEFGKSYDGSILLIDEVLPGAPATELAWCSYLGLVQQEGFENLEAIRSAGVKTWTDEEFRYFLTLYAEEKKKGNRPRTGMNSVGREFIPRKFEERFSKKWIWDRFKNKVDVCRKAYVKFKKLTHNRTGLVYDAMGRLEMPDAWWDQRIAVNNFVLDFCFFFLFRT</sequence>
<gene>
    <name evidence="9" type="ORF">DARMORV10_C05P42930.1</name>
</gene>
<dbReference type="SMR" id="A0A816L3M3"/>
<evidence type="ECO:0000313" key="9">
    <source>
        <dbReference type="EMBL" id="CAF1931819.1"/>
    </source>
</evidence>
<feature type="domain" description="SAICAR synthetase/ADE2 N-terminal" evidence="7">
    <location>
        <begin position="49"/>
        <end position="79"/>
    </location>
</feature>
<dbReference type="EMBL" id="HG994369">
    <property type="protein sequence ID" value="CAF1931819.1"/>
    <property type="molecule type" value="Genomic_DNA"/>
</dbReference>
<dbReference type="EC" id="6.3.2.6" evidence="2"/>